<dbReference type="CDD" id="cd06223">
    <property type="entry name" value="PRTases_typeI"/>
    <property type="match status" value="1"/>
</dbReference>
<comment type="catalytic activity">
    <reaction evidence="8 9">
        <text>D-ribose 5-phosphate + ATP = 5-phospho-alpha-D-ribose 1-diphosphate + AMP + H(+)</text>
        <dbReference type="Rhea" id="RHEA:15609"/>
        <dbReference type="ChEBI" id="CHEBI:15378"/>
        <dbReference type="ChEBI" id="CHEBI:30616"/>
        <dbReference type="ChEBI" id="CHEBI:58017"/>
        <dbReference type="ChEBI" id="CHEBI:78346"/>
        <dbReference type="ChEBI" id="CHEBI:456215"/>
        <dbReference type="EC" id="2.7.6.1"/>
    </reaction>
</comment>
<protein>
    <recommendedName>
        <fullName evidence="9">Ribose-phosphate pyrophosphokinase</fullName>
        <shortName evidence="9">RPPK</shortName>
        <ecNumber evidence="9">2.7.6.1</ecNumber>
    </recommendedName>
    <alternativeName>
        <fullName evidence="9">5-phospho-D-ribosyl alpha-1-diphosphate synthase</fullName>
    </alternativeName>
    <alternativeName>
        <fullName evidence="9">Phosphoribosyl diphosphate synthase</fullName>
    </alternativeName>
    <alternativeName>
        <fullName evidence="9">Phosphoribosyl pyrophosphate synthase</fullName>
        <shortName evidence="9">P-Rib-PP synthase</shortName>
        <shortName evidence="9">PRPP synthase</shortName>
        <shortName evidence="9">PRPPase</shortName>
    </alternativeName>
</protein>
<comment type="function">
    <text evidence="9">Involved in the biosynthesis of the central metabolite phospho-alpha-D-ribosyl-1-pyrophosphate (PRPP) via the transfer of pyrophosphoryl group from ATP to 1-hydroxyl of ribose-5-phosphate (Rib-5-P).</text>
</comment>
<dbReference type="InterPro" id="IPR037515">
    <property type="entry name" value="Rib-P_diPkinase_bac"/>
</dbReference>
<evidence type="ECO:0000259" key="10">
    <source>
        <dbReference type="Pfam" id="PF13793"/>
    </source>
</evidence>
<sequence>MGNKTTNDINIFGLSASKELTTAVCDYLNIEQKNIKTVRFADGEILVEALDSVRGKEIYIVQSTCSPVNENLMELLIAIDAFKRGSAEKINVVIPYFGYARQDRKAKGRQPITARLVADLIEKAGADRVITVDIHSAQSMGFFDIPMDNFQTSQTLADEIVDTIIENKLDRKNCILVSPDHGGLTRVHKVAEYTSQMTNGIAVIAKRRPEPNKAEVEFVLGDIEGKTCFIVDDMIDTGGTIINAAKALKENGAKGVYIFACHGLFNGPAKQRMDEAIAEGIVEGVVVTDTIEIPAEKQFKGLKVISVKHLIGDMIKASVLHESLTEVYFNKKNAILSKVEEFVKNN</sequence>
<comment type="cofactor">
    <cofactor evidence="9">
        <name>Mg(2+)</name>
        <dbReference type="ChEBI" id="CHEBI:18420"/>
    </cofactor>
    <text evidence="9">Binds 2 Mg(2+) ions per subunit.</text>
</comment>
<dbReference type="FunFam" id="3.40.50.2020:FF:000007">
    <property type="entry name" value="Ribose-phosphate pyrophosphokinase"/>
    <property type="match status" value="1"/>
</dbReference>
<dbReference type="UniPathway" id="UPA00087">
    <property type="reaction ID" value="UER00172"/>
</dbReference>
<feature type="domain" description="Ribose-phosphate pyrophosphokinase N-terminal" evidence="10">
    <location>
        <begin position="10"/>
        <end position="125"/>
    </location>
</feature>
<dbReference type="NCBIfam" id="TIGR01251">
    <property type="entry name" value="ribP_PPkin"/>
    <property type="match status" value="1"/>
</dbReference>
<dbReference type="Pfam" id="PF14572">
    <property type="entry name" value="Pribosyl_synth"/>
    <property type="match status" value="1"/>
</dbReference>
<organism evidence="11">
    <name type="scientific">[Acholeplasma] multilocale</name>
    <dbReference type="NCBI Taxonomy" id="264638"/>
    <lineage>
        <taxon>Bacteria</taxon>
        <taxon>Bacillati</taxon>
        <taxon>Mycoplasmatota</taxon>
        <taxon>Mollicutes</taxon>
        <taxon>Entomoplasmatales</taxon>
        <taxon>Entomoplasmataceae</taxon>
        <taxon>Entomoplasma</taxon>
    </lineage>
</organism>
<keyword evidence="5 9" id="KW-0418">Kinase</keyword>
<dbReference type="NCBIfam" id="NF002320">
    <property type="entry name" value="PRK01259.1"/>
    <property type="match status" value="1"/>
</dbReference>
<feature type="binding site" evidence="9">
    <location>
        <position position="180"/>
    </location>
    <ligand>
        <name>Mg(2+)</name>
        <dbReference type="ChEBI" id="CHEBI:18420"/>
    </ligand>
</feature>
<name>A5H023_9MOLU</name>
<evidence type="ECO:0000256" key="8">
    <source>
        <dbReference type="ARBA" id="ARBA00049535"/>
    </source>
</evidence>
<feature type="active site" evidence="9">
    <location>
        <position position="206"/>
    </location>
</feature>
<evidence type="ECO:0000256" key="2">
    <source>
        <dbReference type="ARBA" id="ARBA00022723"/>
    </source>
</evidence>
<dbReference type="GO" id="GO:0006015">
    <property type="term" value="P:5-phosphoribose 1-diphosphate biosynthetic process"/>
    <property type="evidence" value="ECO:0007669"/>
    <property type="project" value="UniProtKB-UniRule"/>
</dbReference>
<keyword evidence="6 9" id="KW-0067">ATP-binding</keyword>
<reference evidence="11" key="1">
    <citation type="submission" date="2006-04" db="EMBL/GenBank/DDBJ databases">
        <title>Phylogenetic relationships of the Acholeplasmas.</title>
        <authorList>
            <person name="Volokhov D.V."/>
        </authorList>
    </citation>
    <scope>NUCLEOTIDE SEQUENCE</scope>
    <source>
        <strain evidence="11">ATCC 49900</strain>
    </source>
</reference>
<dbReference type="HAMAP" id="MF_00583_B">
    <property type="entry name" value="RibP_PPkinase_B"/>
    <property type="match status" value="1"/>
</dbReference>
<dbReference type="GO" id="GO:0009156">
    <property type="term" value="P:ribonucleoside monophosphate biosynthetic process"/>
    <property type="evidence" value="ECO:0007669"/>
    <property type="project" value="InterPro"/>
</dbReference>
<comment type="similarity">
    <text evidence="9">Belongs to the ribose-phosphate pyrophosphokinase family. Class I subfamily.</text>
</comment>
<dbReference type="InterPro" id="IPR005946">
    <property type="entry name" value="Rib-P_diPkinase"/>
</dbReference>
<dbReference type="EC" id="2.7.6.1" evidence="9"/>
<dbReference type="InterPro" id="IPR029099">
    <property type="entry name" value="Pribosyltran_N"/>
</dbReference>
<evidence type="ECO:0000256" key="7">
    <source>
        <dbReference type="ARBA" id="ARBA00022842"/>
    </source>
</evidence>
<evidence type="ECO:0000256" key="9">
    <source>
        <dbReference type="HAMAP-Rule" id="MF_00583"/>
    </source>
</evidence>
<dbReference type="PANTHER" id="PTHR10210:SF41">
    <property type="entry name" value="RIBOSE-PHOSPHATE PYROPHOSPHOKINASE 1, CHLOROPLASTIC"/>
    <property type="match status" value="1"/>
</dbReference>
<feature type="binding site" evidence="9">
    <location>
        <position position="232"/>
    </location>
    <ligand>
        <name>D-ribose 5-phosphate</name>
        <dbReference type="ChEBI" id="CHEBI:78346"/>
    </ligand>
</feature>
<dbReference type="AlphaFoldDB" id="A5H023"/>
<evidence type="ECO:0000256" key="4">
    <source>
        <dbReference type="ARBA" id="ARBA00022741"/>
    </source>
</evidence>
<evidence type="ECO:0000256" key="3">
    <source>
        <dbReference type="ARBA" id="ARBA00022727"/>
    </source>
</evidence>
<dbReference type="SUPFAM" id="SSF53271">
    <property type="entry name" value="PRTase-like"/>
    <property type="match status" value="1"/>
</dbReference>
<evidence type="ECO:0000256" key="1">
    <source>
        <dbReference type="ARBA" id="ARBA00022679"/>
    </source>
</evidence>
<dbReference type="GO" id="GO:0005737">
    <property type="term" value="C:cytoplasm"/>
    <property type="evidence" value="ECO:0007669"/>
    <property type="project" value="UniProtKB-SubCell"/>
</dbReference>
<dbReference type="EMBL" id="DQ496246">
    <property type="protein sequence ID" value="ABF50741.1"/>
    <property type="molecule type" value="Genomic_DNA"/>
</dbReference>
<dbReference type="GO" id="GO:0005524">
    <property type="term" value="F:ATP binding"/>
    <property type="evidence" value="ECO:0007669"/>
    <property type="project" value="UniProtKB-KW"/>
</dbReference>
<dbReference type="SMART" id="SM01400">
    <property type="entry name" value="Pribosyltran_N"/>
    <property type="match status" value="1"/>
</dbReference>
<keyword evidence="1 9" id="KW-0808">Transferase</keyword>
<evidence type="ECO:0000256" key="6">
    <source>
        <dbReference type="ARBA" id="ARBA00022840"/>
    </source>
</evidence>
<feature type="binding site" evidence="9">
    <location>
        <position position="135"/>
    </location>
    <ligand>
        <name>Mg(2+)</name>
        <dbReference type="ChEBI" id="CHEBI:18420"/>
    </ligand>
</feature>
<keyword evidence="2 9" id="KW-0479">Metal-binding</keyword>
<dbReference type="InterPro" id="IPR000836">
    <property type="entry name" value="PRTase_dom"/>
</dbReference>
<keyword evidence="7 9" id="KW-0460">Magnesium</keyword>
<feature type="binding site" evidence="9">
    <location>
        <begin position="101"/>
        <end position="102"/>
    </location>
    <ligand>
        <name>ATP</name>
        <dbReference type="ChEBI" id="CHEBI:30616"/>
    </ligand>
</feature>
<keyword evidence="3 9" id="KW-0545">Nucleotide biosynthesis</keyword>
<dbReference type="PANTHER" id="PTHR10210">
    <property type="entry name" value="RIBOSE-PHOSPHATE DIPHOSPHOKINASE FAMILY MEMBER"/>
    <property type="match status" value="1"/>
</dbReference>
<comment type="subunit">
    <text evidence="9">Homohexamer.</text>
</comment>
<comment type="subcellular location">
    <subcellularLocation>
        <location evidence="9">Cytoplasm</location>
    </subcellularLocation>
</comment>
<dbReference type="InterPro" id="IPR000842">
    <property type="entry name" value="PRib_PP_synth_CS"/>
</dbReference>
<feature type="binding site" evidence="9">
    <location>
        <position position="208"/>
    </location>
    <ligand>
        <name>D-ribose 5-phosphate</name>
        <dbReference type="ChEBI" id="CHEBI:78346"/>
    </ligand>
</feature>
<proteinExistence type="inferred from homology"/>
<comment type="pathway">
    <text evidence="9">Metabolic intermediate biosynthesis; 5-phospho-alpha-D-ribose 1-diphosphate biosynthesis; 5-phospho-alpha-D-ribose 1-diphosphate from D-ribose 5-phosphate (route I): step 1/1.</text>
</comment>
<feature type="binding site" evidence="9">
    <location>
        <begin position="42"/>
        <end position="44"/>
    </location>
    <ligand>
        <name>ATP</name>
        <dbReference type="ChEBI" id="CHEBI:30616"/>
    </ligand>
</feature>
<accession>A5H023</accession>
<dbReference type="Pfam" id="PF13793">
    <property type="entry name" value="Pribosyltran_N"/>
    <property type="match status" value="1"/>
</dbReference>
<dbReference type="GO" id="GO:0016301">
    <property type="term" value="F:kinase activity"/>
    <property type="evidence" value="ECO:0007669"/>
    <property type="project" value="UniProtKB-KW"/>
</dbReference>
<dbReference type="GO" id="GO:0002189">
    <property type="term" value="C:ribose phosphate diphosphokinase complex"/>
    <property type="evidence" value="ECO:0007669"/>
    <property type="project" value="TreeGrafter"/>
</dbReference>
<dbReference type="InterPro" id="IPR029057">
    <property type="entry name" value="PRTase-like"/>
</dbReference>
<evidence type="ECO:0000313" key="11">
    <source>
        <dbReference type="EMBL" id="ABF50741.1"/>
    </source>
</evidence>
<dbReference type="GO" id="GO:0004749">
    <property type="term" value="F:ribose phosphate diphosphokinase activity"/>
    <property type="evidence" value="ECO:0007669"/>
    <property type="project" value="UniProtKB-UniRule"/>
</dbReference>
<keyword evidence="4 9" id="KW-0547">Nucleotide-binding</keyword>
<dbReference type="Gene3D" id="3.40.50.2020">
    <property type="match status" value="2"/>
</dbReference>
<keyword evidence="9" id="KW-0963">Cytoplasm</keyword>
<evidence type="ECO:0000256" key="5">
    <source>
        <dbReference type="ARBA" id="ARBA00022777"/>
    </source>
</evidence>
<dbReference type="GO" id="GO:0000287">
    <property type="term" value="F:magnesium ion binding"/>
    <property type="evidence" value="ECO:0007669"/>
    <property type="project" value="UniProtKB-UniRule"/>
</dbReference>
<dbReference type="PROSITE" id="PS00114">
    <property type="entry name" value="PRPP_SYNTHASE"/>
    <property type="match status" value="1"/>
</dbReference>
<gene>
    <name evidence="9" type="primary">prs</name>
</gene>
<dbReference type="GO" id="GO:0006164">
    <property type="term" value="P:purine nucleotide biosynthetic process"/>
    <property type="evidence" value="ECO:0007669"/>
    <property type="project" value="TreeGrafter"/>
</dbReference>
<feature type="binding site" evidence="9">
    <location>
        <begin position="236"/>
        <end position="240"/>
    </location>
    <ligand>
        <name>D-ribose 5-phosphate</name>
        <dbReference type="ChEBI" id="CHEBI:78346"/>
    </ligand>
</feature>